<evidence type="ECO:0000256" key="3">
    <source>
        <dbReference type="ARBA" id="ARBA00023110"/>
    </source>
</evidence>
<dbReference type="Gene3D" id="2.40.100.10">
    <property type="entry name" value="Cyclophilin-like"/>
    <property type="match status" value="1"/>
</dbReference>
<evidence type="ECO:0000256" key="2">
    <source>
        <dbReference type="ARBA" id="ARBA00013194"/>
    </source>
</evidence>
<sequence>MSSNKQRKTRREVEREALQRAQEQQAAVRRRRTVLLSVLSAVVAAVVVVGLVAILTRGGDEQDPAADQGSGEPQAQDTSMLEEEAAGEAQAAAANEAMAAGEVVAEDFTVQPGTAVDSGLKPPRDDRPVACGARAPANARATRPRFPGGPAQVVEPGVDYVARIQTSCGPIVIDLLEDDAPVAVNSFVFLARQGFYDGLEVFRDYGAIAAVEAGSGDNTVGWDAGYRLPDELDLAERKGYPVGTVTTAGLGQPYTAGSGFFIAYGKEFEAGFATNRVQTAFARVLSGMDVIDTMTAMDRLGMGGESFAKRLFMEKVTIEER</sequence>
<organism evidence="9 10">
    <name type="scientific">Nocardioides exalbidus</name>
    <dbReference type="NCBI Taxonomy" id="402596"/>
    <lineage>
        <taxon>Bacteria</taxon>
        <taxon>Bacillati</taxon>
        <taxon>Actinomycetota</taxon>
        <taxon>Actinomycetes</taxon>
        <taxon>Propionibacteriales</taxon>
        <taxon>Nocardioidaceae</taxon>
        <taxon>Nocardioides</taxon>
    </lineage>
</organism>
<accession>A0A1H4KA21</accession>
<evidence type="ECO:0000313" key="9">
    <source>
        <dbReference type="EMBL" id="SEB54792.1"/>
    </source>
</evidence>
<keyword evidence="7" id="KW-0812">Transmembrane</keyword>
<dbReference type="AlphaFoldDB" id="A0A1H4KA21"/>
<evidence type="ECO:0000256" key="5">
    <source>
        <dbReference type="SAM" id="Coils"/>
    </source>
</evidence>
<evidence type="ECO:0000256" key="1">
    <source>
        <dbReference type="ARBA" id="ARBA00002388"/>
    </source>
</evidence>
<evidence type="ECO:0000259" key="8">
    <source>
        <dbReference type="PROSITE" id="PS50072"/>
    </source>
</evidence>
<feature type="domain" description="PPIase cyclophilin-type" evidence="8">
    <location>
        <begin position="169"/>
        <end position="321"/>
    </location>
</feature>
<dbReference type="STRING" id="402596.SAMN04489844_0482"/>
<evidence type="ECO:0000256" key="6">
    <source>
        <dbReference type="SAM" id="MobiDB-lite"/>
    </source>
</evidence>
<dbReference type="Pfam" id="PF00160">
    <property type="entry name" value="Pro_isomerase"/>
    <property type="match status" value="1"/>
</dbReference>
<dbReference type="InterPro" id="IPR044666">
    <property type="entry name" value="Cyclophilin_A-like"/>
</dbReference>
<keyword evidence="5" id="KW-0175">Coiled coil</keyword>
<dbReference type="GO" id="GO:0003755">
    <property type="term" value="F:peptidyl-prolyl cis-trans isomerase activity"/>
    <property type="evidence" value="ECO:0007669"/>
    <property type="project" value="UniProtKB-KW"/>
</dbReference>
<dbReference type="EMBL" id="FNRT01000002">
    <property type="protein sequence ID" value="SEB54792.1"/>
    <property type="molecule type" value="Genomic_DNA"/>
</dbReference>
<name>A0A1H4KA21_9ACTN</name>
<dbReference type="Proteomes" id="UP000198742">
    <property type="component" value="Unassembled WGS sequence"/>
</dbReference>
<evidence type="ECO:0000256" key="7">
    <source>
        <dbReference type="SAM" id="Phobius"/>
    </source>
</evidence>
<proteinExistence type="predicted"/>
<feature type="coiled-coil region" evidence="5">
    <location>
        <begin position="4"/>
        <end position="31"/>
    </location>
</feature>
<dbReference type="PANTHER" id="PTHR45625">
    <property type="entry name" value="PEPTIDYL-PROLYL CIS-TRANS ISOMERASE-RELATED"/>
    <property type="match status" value="1"/>
</dbReference>
<keyword evidence="7" id="KW-0472">Membrane</keyword>
<feature type="compositionally biased region" description="Low complexity" evidence="6">
    <location>
        <begin position="129"/>
        <end position="146"/>
    </location>
</feature>
<evidence type="ECO:0000313" key="10">
    <source>
        <dbReference type="Proteomes" id="UP000198742"/>
    </source>
</evidence>
<feature type="region of interest" description="Disordered" evidence="6">
    <location>
        <begin position="59"/>
        <end position="93"/>
    </location>
</feature>
<dbReference type="PANTHER" id="PTHR45625:SF4">
    <property type="entry name" value="PEPTIDYLPROLYL ISOMERASE DOMAIN AND WD REPEAT-CONTAINING PROTEIN 1"/>
    <property type="match status" value="1"/>
</dbReference>
<keyword evidence="10" id="KW-1185">Reference proteome</keyword>
<dbReference type="OrthoDB" id="5507614at2"/>
<evidence type="ECO:0000256" key="4">
    <source>
        <dbReference type="ARBA" id="ARBA00023235"/>
    </source>
</evidence>
<dbReference type="InterPro" id="IPR029000">
    <property type="entry name" value="Cyclophilin-like_dom_sf"/>
</dbReference>
<dbReference type="InterPro" id="IPR002130">
    <property type="entry name" value="Cyclophilin-type_PPIase_dom"/>
</dbReference>
<keyword evidence="7" id="KW-1133">Transmembrane helix</keyword>
<dbReference type="EC" id="5.2.1.8" evidence="2"/>
<dbReference type="SUPFAM" id="SSF50891">
    <property type="entry name" value="Cyclophilin-like"/>
    <property type="match status" value="1"/>
</dbReference>
<protein>
    <recommendedName>
        <fullName evidence="2">peptidylprolyl isomerase</fullName>
        <ecNumber evidence="2">5.2.1.8</ecNumber>
    </recommendedName>
</protein>
<keyword evidence="3" id="KW-0697">Rotamase</keyword>
<feature type="transmembrane region" description="Helical" evidence="7">
    <location>
        <begin position="34"/>
        <end position="55"/>
    </location>
</feature>
<comment type="function">
    <text evidence="1">PPIases accelerate the folding of proteins. It catalyzes the cis-trans isomerization of proline imidic peptide bonds in oligopeptides.</text>
</comment>
<dbReference type="RefSeq" id="WP_090967692.1">
    <property type="nucleotide sequence ID" value="NZ_FNRT01000002.1"/>
</dbReference>
<keyword evidence="4 9" id="KW-0413">Isomerase</keyword>
<feature type="region of interest" description="Disordered" evidence="6">
    <location>
        <begin position="113"/>
        <end position="150"/>
    </location>
</feature>
<reference evidence="10" key="1">
    <citation type="submission" date="2016-10" db="EMBL/GenBank/DDBJ databases">
        <authorList>
            <person name="Varghese N."/>
            <person name="Submissions S."/>
        </authorList>
    </citation>
    <scope>NUCLEOTIDE SEQUENCE [LARGE SCALE GENOMIC DNA]</scope>
    <source>
        <strain evidence="10">DSM 22017</strain>
    </source>
</reference>
<gene>
    <name evidence="9" type="ORF">SAMN04489844_0482</name>
</gene>
<dbReference type="PROSITE" id="PS50072">
    <property type="entry name" value="CSA_PPIASE_2"/>
    <property type="match status" value="1"/>
</dbReference>